<dbReference type="Proteomes" id="UP000230538">
    <property type="component" value="Unassembled WGS sequence"/>
</dbReference>
<gene>
    <name evidence="1" type="ORF">CO181_02015</name>
</gene>
<reference evidence="2" key="1">
    <citation type="submission" date="2017-09" db="EMBL/GenBank/DDBJ databases">
        <title>Depth-based differentiation of microbial function through sediment-hosted aquifers and enrichment of novel symbionts in the deep terrestrial subsurface.</title>
        <authorList>
            <person name="Probst A.J."/>
            <person name="Ladd B."/>
            <person name="Jarett J.K."/>
            <person name="Geller-Mcgrath D.E."/>
            <person name="Sieber C.M.K."/>
            <person name="Emerson J.B."/>
            <person name="Anantharaman K."/>
            <person name="Thomas B.C."/>
            <person name="Malmstrom R."/>
            <person name="Stieglmeier M."/>
            <person name="Klingl A."/>
            <person name="Woyke T."/>
            <person name="Ryan C.M."/>
            <person name="Banfield J.F."/>
        </authorList>
    </citation>
    <scope>NUCLEOTIDE SEQUENCE [LARGE SCALE GENOMIC DNA]</scope>
</reference>
<sequence length="119" mass="13928">MSYKRYDKNRCASIPTAPIVERIQFLLTDCWLYGIVRTMQDELVKTTLRIPKSIILMAKKTAIDKDLTLQRLVNEALKGYLGNILDFKEKKTKKRMIKFADKPVGVKIPLSREHIYREL</sequence>
<protein>
    <submittedName>
        <fullName evidence="1">Uncharacterized protein</fullName>
    </submittedName>
</protein>
<dbReference type="AlphaFoldDB" id="A0A2M7WY66"/>
<dbReference type="EMBL" id="PFXB01000055">
    <property type="protein sequence ID" value="PJA37813.1"/>
    <property type="molecule type" value="Genomic_DNA"/>
</dbReference>
<comment type="caution">
    <text evidence="1">The sequence shown here is derived from an EMBL/GenBank/DDBJ whole genome shotgun (WGS) entry which is preliminary data.</text>
</comment>
<name>A0A2M7WY66_UNCKA</name>
<evidence type="ECO:0000313" key="2">
    <source>
        <dbReference type="Proteomes" id="UP000230538"/>
    </source>
</evidence>
<accession>A0A2M7WY66</accession>
<proteinExistence type="predicted"/>
<evidence type="ECO:0000313" key="1">
    <source>
        <dbReference type="EMBL" id="PJA37813.1"/>
    </source>
</evidence>
<organism evidence="1 2">
    <name type="scientific">candidate division WWE3 bacterium CG_4_9_14_3_um_filter_43_9</name>
    <dbReference type="NCBI Taxonomy" id="1975082"/>
    <lineage>
        <taxon>Bacteria</taxon>
        <taxon>Katanobacteria</taxon>
    </lineage>
</organism>